<evidence type="ECO:0000256" key="6">
    <source>
        <dbReference type="ARBA" id="ARBA00022556"/>
    </source>
</evidence>
<keyword evidence="5 11" id="KW-0444">Lipid biosynthesis</keyword>
<keyword evidence="6 11" id="KW-0441">Lipid A biosynthesis</keyword>
<evidence type="ECO:0000256" key="9">
    <source>
        <dbReference type="ARBA" id="ARBA00023098"/>
    </source>
</evidence>
<dbReference type="EMBL" id="JBHUII010000011">
    <property type="protein sequence ID" value="MFD2207317.1"/>
    <property type="molecule type" value="Genomic_DNA"/>
</dbReference>
<dbReference type="PANTHER" id="PTHR30372">
    <property type="entry name" value="LIPID-A-DISACCHARIDE SYNTHASE"/>
    <property type="match status" value="1"/>
</dbReference>
<evidence type="ECO:0000313" key="12">
    <source>
        <dbReference type="EMBL" id="MFD2207317.1"/>
    </source>
</evidence>
<keyword evidence="13" id="KW-1185">Reference proteome</keyword>
<comment type="pathway">
    <text evidence="11">Bacterial outer membrane biogenesis; LPS lipid A biosynthesis.</text>
</comment>
<protein>
    <recommendedName>
        <fullName evidence="4 11">Lipid-A-disaccharide synthase</fullName>
        <ecNumber evidence="3 11">2.4.1.182</ecNumber>
    </recommendedName>
</protein>
<gene>
    <name evidence="11 12" type="primary">lpxB</name>
    <name evidence="12" type="ORF">ACFSKO_16960</name>
</gene>
<dbReference type="EC" id="2.4.1.182" evidence="3 11"/>
<reference evidence="13" key="1">
    <citation type="journal article" date="2019" name="Int. J. Syst. Evol. Microbiol.">
        <title>The Global Catalogue of Microorganisms (GCM) 10K type strain sequencing project: providing services to taxonomists for standard genome sequencing and annotation.</title>
        <authorList>
            <consortium name="The Broad Institute Genomics Platform"/>
            <consortium name="The Broad Institute Genome Sequencing Center for Infectious Disease"/>
            <person name="Wu L."/>
            <person name="Ma J."/>
        </authorList>
    </citation>
    <scope>NUCLEOTIDE SEQUENCE [LARGE SCALE GENOMIC DNA]</scope>
    <source>
        <strain evidence="13">CGMCC 4.7192</strain>
    </source>
</reference>
<keyword evidence="8 11" id="KW-0808">Transferase</keyword>
<evidence type="ECO:0000256" key="3">
    <source>
        <dbReference type="ARBA" id="ARBA00012687"/>
    </source>
</evidence>
<sequence length="394" mass="42757">MNNISNEIPLIYLIAGEPSGDQLGARLMAALKHETKGEVRFAGIGGERMAAEGLVSLFPIHELAVMGLAEVLPHIPNILRRIKQTKVDVEEQRPSALVTIDSPGFSLKVSKGLKGKGIPLIHYVAPSVWAWKKKRAQKVSTYLDHLLTLLPFEPPYFEKHGLASTFVGHPVIEAEGAFTEIKREQLCSELGLSTEAPTLAVLPGSRRGEVAKLGPVFKETVALLAKSIPDLQCIIPTVSNVKSTVEALTCDWPVKVRVVEGVDGKHKAFRCANAALAASGTVALELAVDRVPTVIAYKVAPITAFIARLLIKIKFASLPNILLDREVQPERIQEDCTAEILARDIECLLLDGTRKQEQINSYGEVIKLLKCGDEMPSTKAAKTILAVIGQHSAL</sequence>
<keyword evidence="7 11" id="KW-0328">Glycosyltransferase</keyword>
<keyword evidence="9 11" id="KW-0443">Lipid metabolism</keyword>
<dbReference type="SUPFAM" id="SSF53756">
    <property type="entry name" value="UDP-Glycosyltransferase/glycogen phosphorylase"/>
    <property type="match status" value="1"/>
</dbReference>
<evidence type="ECO:0000313" key="13">
    <source>
        <dbReference type="Proteomes" id="UP001597294"/>
    </source>
</evidence>
<dbReference type="InterPro" id="IPR003835">
    <property type="entry name" value="Glyco_trans_19"/>
</dbReference>
<proteinExistence type="inferred from homology"/>
<evidence type="ECO:0000256" key="2">
    <source>
        <dbReference type="ARBA" id="ARBA00007868"/>
    </source>
</evidence>
<evidence type="ECO:0000256" key="1">
    <source>
        <dbReference type="ARBA" id="ARBA00002056"/>
    </source>
</evidence>
<dbReference type="RefSeq" id="WP_380253820.1">
    <property type="nucleotide sequence ID" value="NZ_JBHUII010000011.1"/>
</dbReference>
<evidence type="ECO:0000256" key="10">
    <source>
        <dbReference type="ARBA" id="ARBA00048975"/>
    </source>
</evidence>
<evidence type="ECO:0000256" key="4">
    <source>
        <dbReference type="ARBA" id="ARBA00020902"/>
    </source>
</evidence>
<name>A0ABW5BMC8_9PROT</name>
<comment type="caution">
    <text evidence="12">The sequence shown here is derived from an EMBL/GenBank/DDBJ whole genome shotgun (WGS) entry which is preliminary data.</text>
</comment>
<comment type="catalytic activity">
    <reaction evidence="10 11">
        <text>a lipid X + a UDP-2-N,3-O-bis[(3R)-3-hydroxyacyl]-alpha-D-glucosamine = a lipid A disaccharide + UDP + H(+)</text>
        <dbReference type="Rhea" id="RHEA:67828"/>
        <dbReference type="ChEBI" id="CHEBI:15378"/>
        <dbReference type="ChEBI" id="CHEBI:58223"/>
        <dbReference type="ChEBI" id="CHEBI:137748"/>
        <dbReference type="ChEBI" id="CHEBI:176338"/>
        <dbReference type="ChEBI" id="CHEBI:176343"/>
        <dbReference type="EC" id="2.4.1.182"/>
    </reaction>
</comment>
<comment type="function">
    <text evidence="1 11">Condensation of UDP-2,3-diacylglucosamine and 2,3-diacylglucosamine-1-phosphate to form lipid A disaccharide, a precursor of lipid A, a phosphorylated glycolipid that anchors the lipopolysaccharide to the outer membrane of the cell.</text>
</comment>
<accession>A0ABW5BMC8</accession>
<evidence type="ECO:0000256" key="11">
    <source>
        <dbReference type="HAMAP-Rule" id="MF_00392"/>
    </source>
</evidence>
<evidence type="ECO:0000256" key="5">
    <source>
        <dbReference type="ARBA" id="ARBA00022516"/>
    </source>
</evidence>
<dbReference type="Pfam" id="PF02684">
    <property type="entry name" value="LpxB"/>
    <property type="match status" value="1"/>
</dbReference>
<organism evidence="12 13">
    <name type="scientific">Kiloniella antarctica</name>
    <dbReference type="NCBI Taxonomy" id="1550907"/>
    <lineage>
        <taxon>Bacteria</taxon>
        <taxon>Pseudomonadati</taxon>
        <taxon>Pseudomonadota</taxon>
        <taxon>Alphaproteobacteria</taxon>
        <taxon>Rhodospirillales</taxon>
        <taxon>Kiloniellaceae</taxon>
        <taxon>Kiloniella</taxon>
    </lineage>
</organism>
<evidence type="ECO:0000256" key="8">
    <source>
        <dbReference type="ARBA" id="ARBA00022679"/>
    </source>
</evidence>
<dbReference type="Proteomes" id="UP001597294">
    <property type="component" value="Unassembled WGS sequence"/>
</dbReference>
<dbReference type="NCBIfam" id="TIGR00215">
    <property type="entry name" value="lpxB"/>
    <property type="match status" value="1"/>
</dbReference>
<comment type="similarity">
    <text evidence="2 11">Belongs to the LpxB family.</text>
</comment>
<dbReference type="PANTHER" id="PTHR30372:SF4">
    <property type="entry name" value="LIPID-A-DISACCHARIDE SYNTHASE, MITOCHONDRIAL-RELATED"/>
    <property type="match status" value="1"/>
</dbReference>
<dbReference type="HAMAP" id="MF_00392">
    <property type="entry name" value="LpxB"/>
    <property type="match status" value="1"/>
</dbReference>
<evidence type="ECO:0000256" key="7">
    <source>
        <dbReference type="ARBA" id="ARBA00022676"/>
    </source>
</evidence>
<dbReference type="GO" id="GO:0008915">
    <property type="term" value="F:lipid-A-disaccharide synthase activity"/>
    <property type="evidence" value="ECO:0007669"/>
    <property type="project" value="UniProtKB-EC"/>
</dbReference>